<feature type="domain" description="Solute-binding protein family 3/N-terminal" evidence="3">
    <location>
        <begin position="49"/>
        <end position="195"/>
    </location>
</feature>
<accession>A0A3S0HYB7</accession>
<dbReference type="Pfam" id="PF00497">
    <property type="entry name" value="SBP_bac_3"/>
    <property type="match status" value="1"/>
</dbReference>
<evidence type="ECO:0000259" key="3">
    <source>
        <dbReference type="Pfam" id="PF00497"/>
    </source>
</evidence>
<dbReference type="PANTHER" id="PTHR35936:SF35">
    <property type="entry name" value="L-CYSTINE-BINDING PROTEIN TCYJ"/>
    <property type="match status" value="1"/>
</dbReference>
<dbReference type="AlphaFoldDB" id="A0A3S0HYB7"/>
<keyword evidence="1 2" id="KW-0732">Signal</keyword>
<evidence type="ECO:0000313" key="4">
    <source>
        <dbReference type="EMBL" id="RTR21396.1"/>
    </source>
</evidence>
<sequence length="256" mass="27476">MFKRHRFGQERFFLRSGIMRTIALAAVALWACAAPALAEDITVLYNVRPPYLVESGGGVTGLTGSPVAAAFKKAGIPFKWESAPSARQMQMIKDSSGPLCAAGWFKNPEREAFGRFTAPIYQDKPSVILTRKDSPATKHTTTDGLLADPKITVLVKSGYSYGAFIDERLPKAAAEKSSTTQENTGMATMIAAGRADLMFLAAEEGSELLKAPELADKGLVLANLTDMPPGNPRYLLCSRSVPPDTIEALNRAIAAP</sequence>
<evidence type="ECO:0000313" key="5">
    <source>
        <dbReference type="Proteomes" id="UP000277007"/>
    </source>
</evidence>
<feature type="chain" id="PRO_5018763888" evidence="2">
    <location>
        <begin position="39"/>
        <end position="256"/>
    </location>
</feature>
<evidence type="ECO:0000256" key="2">
    <source>
        <dbReference type="SAM" id="SignalP"/>
    </source>
</evidence>
<dbReference type="SUPFAM" id="SSF53850">
    <property type="entry name" value="Periplasmic binding protein-like II"/>
    <property type="match status" value="1"/>
</dbReference>
<evidence type="ECO:0000256" key="1">
    <source>
        <dbReference type="ARBA" id="ARBA00022729"/>
    </source>
</evidence>
<comment type="caution">
    <text evidence="4">The sequence shown here is derived from an EMBL/GenBank/DDBJ whole genome shotgun (WGS) entry which is preliminary data.</text>
</comment>
<dbReference type="InterPro" id="IPR001638">
    <property type="entry name" value="Solute-binding_3/MltF_N"/>
</dbReference>
<dbReference type="Gene3D" id="3.40.190.10">
    <property type="entry name" value="Periplasmic binding protein-like II"/>
    <property type="match status" value="2"/>
</dbReference>
<dbReference type="Proteomes" id="UP000277007">
    <property type="component" value="Unassembled WGS sequence"/>
</dbReference>
<name>A0A3S0HYB7_9PROT</name>
<feature type="signal peptide" evidence="2">
    <location>
        <begin position="1"/>
        <end position="38"/>
    </location>
</feature>
<organism evidence="4 5">
    <name type="scientific">Azospirillum griseum</name>
    <dbReference type="NCBI Taxonomy" id="2496639"/>
    <lineage>
        <taxon>Bacteria</taxon>
        <taxon>Pseudomonadati</taxon>
        <taxon>Pseudomonadota</taxon>
        <taxon>Alphaproteobacteria</taxon>
        <taxon>Rhodospirillales</taxon>
        <taxon>Azospirillaceae</taxon>
        <taxon>Azospirillum</taxon>
    </lineage>
</organism>
<dbReference type="PANTHER" id="PTHR35936">
    <property type="entry name" value="MEMBRANE-BOUND LYTIC MUREIN TRANSGLYCOSYLASE F"/>
    <property type="match status" value="1"/>
</dbReference>
<protein>
    <submittedName>
        <fullName evidence="4">Transporter substrate-binding domain-containing protein</fullName>
    </submittedName>
</protein>
<dbReference type="EMBL" id="RXMA01000006">
    <property type="protein sequence ID" value="RTR21396.1"/>
    <property type="molecule type" value="Genomic_DNA"/>
</dbReference>
<proteinExistence type="predicted"/>
<reference evidence="4 5" key="1">
    <citation type="submission" date="2018-12" db="EMBL/GenBank/DDBJ databases">
        <authorList>
            <person name="Yang Y."/>
        </authorList>
    </citation>
    <scope>NUCLEOTIDE SEQUENCE [LARGE SCALE GENOMIC DNA]</scope>
    <source>
        <strain evidence="4 5">L-25-5w-1</strain>
    </source>
</reference>
<gene>
    <name evidence="4" type="ORF">EJ903_08255</name>
</gene>
<keyword evidence="5" id="KW-1185">Reference proteome</keyword>